<dbReference type="STRING" id="40148.A0A0E0A0A6"/>
<reference evidence="7" key="2">
    <citation type="submission" date="2018-05" db="EMBL/GenBank/DDBJ databases">
        <title>OgluRS3 (Oryza glumaepatula Reference Sequence Version 3).</title>
        <authorList>
            <person name="Zhang J."/>
            <person name="Kudrna D."/>
            <person name="Lee S."/>
            <person name="Talag J."/>
            <person name="Welchert J."/>
            <person name="Wing R.A."/>
        </authorList>
    </citation>
    <scope>NUCLEOTIDE SEQUENCE [LARGE SCALE GENOMIC DNA]</scope>
</reference>
<evidence type="ECO:0000256" key="5">
    <source>
        <dbReference type="RuleBase" id="RU003322"/>
    </source>
</evidence>
<evidence type="ECO:0000256" key="6">
    <source>
        <dbReference type="SAM" id="MobiDB-lite"/>
    </source>
</evidence>
<dbReference type="Gene3D" id="3.90.640.10">
    <property type="entry name" value="Actin, Chain A, domain 4"/>
    <property type="match status" value="1"/>
</dbReference>
<comment type="similarity">
    <text evidence="1 5">Belongs to the heat shock protein 70 family.</text>
</comment>
<proteinExistence type="inferred from homology"/>
<dbReference type="GO" id="GO:0140662">
    <property type="term" value="F:ATP-dependent protein folding chaperone"/>
    <property type="evidence" value="ECO:0007669"/>
    <property type="project" value="InterPro"/>
</dbReference>
<dbReference type="PROSITE" id="PS00297">
    <property type="entry name" value="HSP70_1"/>
    <property type="match status" value="1"/>
</dbReference>
<evidence type="ECO:0000256" key="2">
    <source>
        <dbReference type="ARBA" id="ARBA00022741"/>
    </source>
</evidence>
<dbReference type="InterPro" id="IPR018181">
    <property type="entry name" value="Heat_shock_70_CS"/>
</dbReference>
<keyword evidence="4" id="KW-0346">Stress response</keyword>
<dbReference type="SUPFAM" id="SSF100934">
    <property type="entry name" value="Heat shock protein 70kD (HSP70), C-terminal subdomain"/>
    <property type="match status" value="1"/>
</dbReference>
<dbReference type="FunFam" id="3.90.640.10:FF:000002">
    <property type="entry name" value="Heat shock 70 kDa"/>
    <property type="match status" value="1"/>
</dbReference>
<keyword evidence="2 5" id="KW-0547">Nucleotide-binding</keyword>
<dbReference type="Gene3D" id="1.20.1270.10">
    <property type="match status" value="1"/>
</dbReference>
<dbReference type="Gene3D" id="3.30.420.40">
    <property type="match status" value="2"/>
</dbReference>
<dbReference type="EnsemblPlants" id="OGLUM05G20340.1">
    <property type="protein sequence ID" value="OGLUM05G20340.1"/>
    <property type="gene ID" value="OGLUM05G20340"/>
</dbReference>
<dbReference type="InterPro" id="IPR029047">
    <property type="entry name" value="HSP70_peptide-bd_sf"/>
</dbReference>
<evidence type="ECO:0000313" key="8">
    <source>
        <dbReference type="Proteomes" id="UP000026961"/>
    </source>
</evidence>
<evidence type="ECO:0000256" key="3">
    <source>
        <dbReference type="ARBA" id="ARBA00022840"/>
    </source>
</evidence>
<dbReference type="eggNOG" id="KOG0101">
    <property type="taxonomic scope" value="Eukaryota"/>
</dbReference>
<dbReference type="InterPro" id="IPR013126">
    <property type="entry name" value="Hsp_70_fam"/>
</dbReference>
<dbReference type="InterPro" id="IPR029048">
    <property type="entry name" value="HSP70_C_sf"/>
</dbReference>
<dbReference type="PRINTS" id="PR00301">
    <property type="entry name" value="HEATSHOCK70"/>
</dbReference>
<dbReference type="SUPFAM" id="SSF100920">
    <property type="entry name" value="Heat shock protein 70kD (HSP70), peptide-binding domain"/>
    <property type="match status" value="1"/>
</dbReference>
<dbReference type="FunFam" id="3.30.420.40:FF:000172">
    <property type="entry name" value="Heat shock 70 kDa protein"/>
    <property type="match status" value="1"/>
</dbReference>
<evidence type="ECO:0000313" key="7">
    <source>
        <dbReference type="EnsemblPlants" id="OGLUM05G20340.1"/>
    </source>
</evidence>
<dbReference type="PANTHER" id="PTHR19375">
    <property type="entry name" value="HEAT SHOCK PROTEIN 70KDA"/>
    <property type="match status" value="1"/>
</dbReference>
<dbReference type="GO" id="GO:0006950">
    <property type="term" value="P:response to stress"/>
    <property type="evidence" value="ECO:0007669"/>
    <property type="project" value="UniProtKB-ARBA"/>
</dbReference>
<dbReference type="PROSITE" id="PS01036">
    <property type="entry name" value="HSP70_3"/>
    <property type="match status" value="1"/>
</dbReference>
<dbReference type="FunFam" id="3.30.420.40:FF:000465">
    <property type="entry name" value="Heat shock cognate 70 kDa protein 2"/>
    <property type="match status" value="1"/>
</dbReference>
<dbReference type="PROSITE" id="PS00329">
    <property type="entry name" value="HSP70_2"/>
    <property type="match status" value="1"/>
</dbReference>
<evidence type="ECO:0000256" key="4">
    <source>
        <dbReference type="ARBA" id="ARBA00023016"/>
    </source>
</evidence>
<dbReference type="InterPro" id="IPR043129">
    <property type="entry name" value="ATPase_NBD"/>
</dbReference>
<dbReference type="Gene3D" id="2.60.34.10">
    <property type="entry name" value="Substrate Binding Domain Of DNAk, Chain A, domain 1"/>
    <property type="match status" value="1"/>
</dbReference>
<organism evidence="7">
    <name type="scientific">Oryza glumipatula</name>
    <dbReference type="NCBI Taxonomy" id="40148"/>
    <lineage>
        <taxon>Eukaryota</taxon>
        <taxon>Viridiplantae</taxon>
        <taxon>Streptophyta</taxon>
        <taxon>Embryophyta</taxon>
        <taxon>Tracheophyta</taxon>
        <taxon>Spermatophyta</taxon>
        <taxon>Magnoliopsida</taxon>
        <taxon>Liliopsida</taxon>
        <taxon>Poales</taxon>
        <taxon>Poaceae</taxon>
        <taxon>BOP clade</taxon>
        <taxon>Oryzoideae</taxon>
        <taxon>Oryzeae</taxon>
        <taxon>Oryzinae</taxon>
        <taxon>Oryza</taxon>
    </lineage>
</organism>
<dbReference type="HOGENOM" id="CLU_005965_3_3_1"/>
<name>A0A0E0A0A6_9ORYZ</name>
<accession>A0A0E0A0A6</accession>
<dbReference type="AlphaFoldDB" id="A0A0E0A0A6"/>
<dbReference type="Proteomes" id="UP000026961">
    <property type="component" value="Chromosome 5"/>
</dbReference>
<reference evidence="7" key="1">
    <citation type="submission" date="2015-04" db="UniProtKB">
        <authorList>
            <consortium name="EnsemblPlants"/>
        </authorList>
    </citation>
    <scope>IDENTIFICATION</scope>
</reference>
<dbReference type="Gramene" id="OGLUM05G20340.1">
    <property type="protein sequence ID" value="OGLUM05G20340.1"/>
    <property type="gene ID" value="OGLUM05G20340"/>
</dbReference>
<dbReference type="FunFam" id="2.60.34.10:FF:000056">
    <property type="entry name" value="Protein CBG18239"/>
    <property type="match status" value="1"/>
</dbReference>
<protein>
    <submittedName>
        <fullName evidence="7">Uncharacterized protein</fullName>
    </submittedName>
</protein>
<dbReference type="CDD" id="cd10233">
    <property type="entry name" value="ASKHA_NBD_HSP70_HSPA1"/>
    <property type="match status" value="1"/>
</dbReference>
<sequence length="568" mass="62488">MAKGEGPAIGIDLGTTYSCVGVWQHDRVEIIANDQGNRTTPSYVAFTDTERLIGDAAKNQVAMNPTNTVFDAKRLIGRRFSDPSVQSDMKLWPFKVVPGPGDKPMIVVQYKGEEKQFAAEEISSMVLIKMREIAEAYLGSSIKNAVVTVPAYFNDSQRQATKDAGVIAGLNVMRIINEPTAAAIAYGLDKKATSSGEKNVLIFDLGGGTFDVSLLTIEEGIFEVKATAGDTHLGGEDFDNRMVNHFVQEFKRKNKKDISGNPRALRRLRTACERAKRTLSSTAQTTIEIDSLYEGIDFYTTITRARFEELNMDLFRKCMEPVEKCLRDAKMDKSSVHDVVLVGGSTRIPKVQQLLQDFFNGKELCKSINPDEAVAYGAAVQAAILSGEGNEKVQDLLLLDINVCFDIDANGILNVSAEDKTTGQKNKITITNDKGRLSKEEIEKMVQEAEKYKAEDEEHKKKVDAKNALENYAYNMRNTIKDEKIASKLAADDKKRIEDAIDGAISWLDTNQLAEADEFEDKMKELEGICNPIIAKMYQGPGADMAGGMDEDAPADGSGAGPKIEEVD</sequence>
<dbReference type="Pfam" id="PF00012">
    <property type="entry name" value="HSP70"/>
    <property type="match status" value="1"/>
</dbReference>
<keyword evidence="8" id="KW-1185">Reference proteome</keyword>
<dbReference type="FunFam" id="1.20.1270.10:FF:000028">
    <property type="entry name" value="Heat shock 70 kDa protein"/>
    <property type="match status" value="1"/>
</dbReference>
<evidence type="ECO:0000256" key="1">
    <source>
        <dbReference type="ARBA" id="ARBA00007381"/>
    </source>
</evidence>
<dbReference type="SUPFAM" id="SSF53067">
    <property type="entry name" value="Actin-like ATPase domain"/>
    <property type="match status" value="2"/>
</dbReference>
<dbReference type="GO" id="GO:0005524">
    <property type="term" value="F:ATP binding"/>
    <property type="evidence" value="ECO:0007669"/>
    <property type="project" value="UniProtKB-KW"/>
</dbReference>
<feature type="region of interest" description="Disordered" evidence="6">
    <location>
        <begin position="542"/>
        <end position="568"/>
    </location>
</feature>
<dbReference type="FunFam" id="3.30.420.40:FF:000026">
    <property type="entry name" value="Heat shock protein 70"/>
    <property type="match status" value="1"/>
</dbReference>
<dbReference type="FunFam" id="3.30.30.30:FF:000019">
    <property type="entry name" value="Heat shock 70 kDa protein"/>
    <property type="match status" value="1"/>
</dbReference>
<keyword evidence="3 5" id="KW-0067">ATP-binding</keyword>
<dbReference type="Gene3D" id="3.30.30.30">
    <property type="match status" value="1"/>
</dbReference>